<dbReference type="Pfam" id="PF14559">
    <property type="entry name" value="TPR_19"/>
    <property type="match status" value="1"/>
</dbReference>
<accession>A0A7W9AJ60</accession>
<gene>
    <name evidence="1" type="ORF">FHS49_002672</name>
</gene>
<dbReference type="EMBL" id="JACIJC010000004">
    <property type="protein sequence ID" value="MBB5686648.1"/>
    <property type="molecule type" value="Genomic_DNA"/>
</dbReference>
<dbReference type="RefSeq" id="WP_184019267.1">
    <property type="nucleotide sequence ID" value="NZ_JACIJC010000004.1"/>
</dbReference>
<organism evidence="1 2">
    <name type="scientific">Sphingobium boeckii</name>
    <dbReference type="NCBI Taxonomy" id="1082345"/>
    <lineage>
        <taxon>Bacteria</taxon>
        <taxon>Pseudomonadati</taxon>
        <taxon>Pseudomonadota</taxon>
        <taxon>Alphaproteobacteria</taxon>
        <taxon>Sphingomonadales</taxon>
        <taxon>Sphingomonadaceae</taxon>
        <taxon>Sphingobium</taxon>
    </lineage>
</organism>
<dbReference type="Gene3D" id="1.25.40.10">
    <property type="entry name" value="Tetratricopeptide repeat domain"/>
    <property type="match status" value="1"/>
</dbReference>
<dbReference type="InterPro" id="IPR011990">
    <property type="entry name" value="TPR-like_helical_dom_sf"/>
</dbReference>
<dbReference type="AlphaFoldDB" id="A0A7W9AJ60"/>
<comment type="caution">
    <text evidence="1">The sequence shown here is derived from an EMBL/GenBank/DDBJ whole genome shotgun (WGS) entry which is preliminary data.</text>
</comment>
<keyword evidence="2" id="KW-1185">Reference proteome</keyword>
<dbReference type="Proteomes" id="UP000549617">
    <property type="component" value="Unassembled WGS sequence"/>
</dbReference>
<sequence length="444" mass="48059">MSSSKRIDGWKAIGAYFGRDRTTAIRWADNRGLPVRRMPGGKRATVYALREELDAWASSQSRLPADDDAAAEAASPVHAPAPRRLRPVVIAMLLMALSSGAVAFCTLKPQQNEQAIAKPRLPADPAAARLFLQARDDWAKREPDSLTRAMAAFVEVTRREPGFAPAHAGLAEAYLLAREFGALPDGAAFAKAKAAAEKAMALDPNAGEAYRALGFISYWRDHDAPTASKAFLRAKALSPDNAQTHFWYGNILSDNGSHAGALRELNAARLIEPGSTAIQTDLAWALWSAGREDEAMQMLQDLLASHPNFAVIHDCLSAIHLARGDYAGYARAFSAFARLRNDAALIRQAADVQAALSNVPTAQAVMMAQARANLAGNAGQDHVWAAFLASVAQDRNLLLSILDTADQRGELWGSSGLVSRIADRWREDSLISEHLARRRAKPIE</sequence>
<evidence type="ECO:0000313" key="1">
    <source>
        <dbReference type="EMBL" id="MBB5686648.1"/>
    </source>
</evidence>
<dbReference type="SUPFAM" id="SSF48452">
    <property type="entry name" value="TPR-like"/>
    <property type="match status" value="1"/>
</dbReference>
<protein>
    <submittedName>
        <fullName evidence="1">Tetratricopeptide (TPR) repeat protein</fullName>
    </submittedName>
</protein>
<proteinExistence type="predicted"/>
<name>A0A7W9AJ60_9SPHN</name>
<evidence type="ECO:0000313" key="2">
    <source>
        <dbReference type="Proteomes" id="UP000549617"/>
    </source>
</evidence>
<reference evidence="1 2" key="1">
    <citation type="submission" date="2020-08" db="EMBL/GenBank/DDBJ databases">
        <title>Genomic Encyclopedia of Type Strains, Phase IV (KMG-IV): sequencing the most valuable type-strain genomes for metagenomic binning, comparative biology and taxonomic classification.</title>
        <authorList>
            <person name="Goeker M."/>
        </authorList>
    </citation>
    <scope>NUCLEOTIDE SEQUENCE [LARGE SCALE GENOMIC DNA]</scope>
    <source>
        <strain evidence="1 2">DSM 25079</strain>
    </source>
</reference>